<sequence>MGYHITVNIANHCKTDIKYTKNMNQSEGNIEHGPVDTIPALTTTRAFTGWAKGSDMAAGYVLYYLPGQSGSKMKINYASETAITSQTDGEKAYTACVYVFAQTPNKPGYSAETTGYFWVMDDAILISKKKGGKDEYTATLHVYPIGDPYEMKEEIEPVSPTYYLDNQTKKWVHLCDYANPHPYELLNGTTSIGPGQKVMILDGFSGTQWESPYANLQYSIDEDHTFSIQPESNSGYDGWQPTSVSWPQGKGNYNTSIAGNNSLGHTTITLTES</sequence>
<dbReference type="RefSeq" id="WP_252084856.1">
    <property type="nucleotide sequence ID" value="NZ_CP092418.1"/>
</dbReference>
<evidence type="ECO:0000313" key="2">
    <source>
        <dbReference type="Proteomes" id="UP001055658"/>
    </source>
</evidence>
<dbReference type="EMBL" id="CP092418">
    <property type="protein sequence ID" value="USD22498.1"/>
    <property type="molecule type" value="Genomic_DNA"/>
</dbReference>
<name>A0ABY4VDX9_9GAMM</name>
<protein>
    <submittedName>
        <fullName evidence="1">Uncharacterized protein</fullName>
    </submittedName>
</protein>
<dbReference type="Proteomes" id="UP001055658">
    <property type="component" value="Chromosome"/>
</dbReference>
<reference evidence="1" key="1">
    <citation type="submission" date="2022-02" db="EMBL/GenBank/DDBJ databases">
        <title>Coral-associated bacteria.</title>
        <authorList>
            <person name="Tang K."/>
            <person name="Wang X."/>
        </authorList>
    </citation>
    <scope>NUCLEOTIDE SEQUENCE</scope>
    <source>
        <strain evidence="1">SCSIO 43006</strain>
    </source>
</reference>
<gene>
    <name evidence="1" type="ORF">MJO52_05045</name>
</gene>
<proteinExistence type="predicted"/>
<keyword evidence="2" id="KW-1185">Reference proteome</keyword>
<evidence type="ECO:0000313" key="1">
    <source>
        <dbReference type="EMBL" id="USD22498.1"/>
    </source>
</evidence>
<accession>A0ABY4VDX9</accession>
<organism evidence="1 2">
    <name type="scientific">Microbulbifer variabilis</name>
    <dbReference type="NCBI Taxonomy" id="266805"/>
    <lineage>
        <taxon>Bacteria</taxon>
        <taxon>Pseudomonadati</taxon>
        <taxon>Pseudomonadota</taxon>
        <taxon>Gammaproteobacteria</taxon>
        <taxon>Cellvibrionales</taxon>
        <taxon>Microbulbiferaceae</taxon>
        <taxon>Microbulbifer</taxon>
    </lineage>
</organism>